<gene>
    <name evidence="1" type="ORF">PHMEG_00025812</name>
</gene>
<dbReference type="AlphaFoldDB" id="A0A225VCD1"/>
<sequence length="54" mass="5985">MLSVVQARNNFNSVQATVEWIKKVEFQVGGIVALIRLSGKTGPLLETKKIETKN</sequence>
<name>A0A225VCD1_9STRA</name>
<organism evidence="1 2">
    <name type="scientific">Phytophthora megakarya</name>
    <dbReference type="NCBI Taxonomy" id="4795"/>
    <lineage>
        <taxon>Eukaryota</taxon>
        <taxon>Sar</taxon>
        <taxon>Stramenopiles</taxon>
        <taxon>Oomycota</taxon>
        <taxon>Peronosporomycetes</taxon>
        <taxon>Peronosporales</taxon>
        <taxon>Peronosporaceae</taxon>
        <taxon>Phytophthora</taxon>
    </lineage>
</organism>
<reference evidence="2" key="1">
    <citation type="submission" date="2017-03" db="EMBL/GenBank/DDBJ databases">
        <title>Phytopthora megakarya and P. palmivora, two closely related causual agents of cacao black pod achieved similar genome size and gene model numbers by different mechanisms.</title>
        <authorList>
            <person name="Ali S."/>
            <person name="Shao J."/>
            <person name="Larry D.J."/>
            <person name="Kronmiller B."/>
            <person name="Shen D."/>
            <person name="Strem M.D."/>
            <person name="Melnick R.L."/>
            <person name="Guiltinan M.J."/>
            <person name="Tyler B.M."/>
            <person name="Meinhardt L.W."/>
            <person name="Bailey B.A."/>
        </authorList>
    </citation>
    <scope>NUCLEOTIDE SEQUENCE [LARGE SCALE GENOMIC DNA]</scope>
    <source>
        <strain evidence="2">zdho120</strain>
    </source>
</reference>
<protein>
    <submittedName>
        <fullName evidence="1">Uncharacterized protein</fullName>
    </submittedName>
</protein>
<proteinExistence type="predicted"/>
<keyword evidence="2" id="KW-1185">Reference proteome</keyword>
<dbReference type="EMBL" id="NBNE01006062">
    <property type="protein sequence ID" value="OWZ02599.1"/>
    <property type="molecule type" value="Genomic_DNA"/>
</dbReference>
<evidence type="ECO:0000313" key="2">
    <source>
        <dbReference type="Proteomes" id="UP000198211"/>
    </source>
</evidence>
<dbReference type="Proteomes" id="UP000198211">
    <property type="component" value="Unassembled WGS sequence"/>
</dbReference>
<comment type="caution">
    <text evidence="1">The sequence shown here is derived from an EMBL/GenBank/DDBJ whole genome shotgun (WGS) entry which is preliminary data.</text>
</comment>
<accession>A0A225VCD1</accession>
<evidence type="ECO:0000313" key="1">
    <source>
        <dbReference type="EMBL" id="OWZ02599.1"/>
    </source>
</evidence>